<dbReference type="Proteomes" id="UP001522450">
    <property type="component" value="Unassembled WGS sequence"/>
</dbReference>
<evidence type="ECO:0000313" key="2">
    <source>
        <dbReference type="EMBL" id="MCJ1989114.1"/>
    </source>
</evidence>
<keyword evidence="1" id="KW-0812">Transmembrane</keyword>
<feature type="transmembrane region" description="Helical" evidence="1">
    <location>
        <begin position="6"/>
        <end position="26"/>
    </location>
</feature>
<gene>
    <name evidence="2" type="ORF">GYN21_02670</name>
</gene>
<dbReference type="RefSeq" id="WP_244034262.1">
    <property type="nucleotide sequence ID" value="NZ_JAAECS010000002.1"/>
</dbReference>
<proteinExistence type="predicted"/>
<keyword evidence="3" id="KW-1185">Reference proteome</keyword>
<comment type="caution">
    <text evidence="2">The sequence shown here is derived from an EMBL/GenBank/DDBJ whole genome shotgun (WGS) entry which is preliminary data.</text>
</comment>
<name>A0ABT0AQZ0_9LACT</name>
<sequence length="56" mass="6476">MEEIKIRYFIFASIAFMAAFVIHVIFLKITFICIVLAFLAMVLGLILMKNILDLRP</sequence>
<reference evidence="2 3" key="1">
    <citation type="journal article" date="2022" name="Microbiol. Res.">
        <title>Comparative genome analysis, predicted lifestyle and antimicrobial strategies of Lactococcus carnosus and Lactococcus paracarnosus isolated from meat.</title>
        <authorList>
            <person name="Werum V."/>
            <person name="Ehrmann M."/>
            <person name="Vogel R."/>
            <person name="Hilgarth M."/>
        </authorList>
    </citation>
    <scope>NUCLEOTIDE SEQUENCE [LARGE SCALE GENOMIC DNA]</scope>
    <source>
        <strain evidence="2 3">TMW22177</strain>
    </source>
</reference>
<organism evidence="2 3">
    <name type="scientific">Pseudolactococcus carnosus</name>
    <dbReference type="NCBI Taxonomy" id="2749961"/>
    <lineage>
        <taxon>Bacteria</taxon>
        <taxon>Bacillati</taxon>
        <taxon>Bacillota</taxon>
        <taxon>Bacilli</taxon>
        <taxon>Lactobacillales</taxon>
        <taxon>Streptococcaceae</taxon>
        <taxon>Pseudolactococcus</taxon>
    </lineage>
</organism>
<protein>
    <submittedName>
        <fullName evidence="2">Uncharacterized protein</fullName>
    </submittedName>
</protein>
<evidence type="ECO:0000256" key="1">
    <source>
        <dbReference type="SAM" id="Phobius"/>
    </source>
</evidence>
<keyword evidence="1" id="KW-0472">Membrane</keyword>
<dbReference type="EMBL" id="JAAECS010000002">
    <property type="protein sequence ID" value="MCJ1989114.1"/>
    <property type="molecule type" value="Genomic_DNA"/>
</dbReference>
<evidence type="ECO:0000313" key="3">
    <source>
        <dbReference type="Proteomes" id="UP001522450"/>
    </source>
</evidence>
<accession>A0ABT0AQZ0</accession>
<keyword evidence="1" id="KW-1133">Transmembrane helix</keyword>
<feature type="transmembrane region" description="Helical" evidence="1">
    <location>
        <begin position="31"/>
        <end position="52"/>
    </location>
</feature>